<reference evidence="1" key="1">
    <citation type="submission" date="2022-12" db="EMBL/GenBank/DDBJ databases">
        <title>Draft genome sequence of the thermophilic strain Brevibacillus thermoruber HT42, isolated from Los Humeros, Puebla, Mexico, with biotechnological potential.</title>
        <authorList>
            <person name="Lara Sanchez J."/>
            <person name="Solis Palacios R."/>
            <person name="Bustos Baena A.S."/>
            <person name="Ruz Baez A.E."/>
            <person name="Espinosa Luna G."/>
            <person name="Oliart Ros R.M."/>
        </authorList>
    </citation>
    <scope>NUCLEOTIDE SEQUENCE</scope>
    <source>
        <strain evidence="1">HT42</strain>
    </source>
</reference>
<dbReference type="EMBL" id="JAPYYP010000047">
    <property type="protein sequence ID" value="MDA5110864.1"/>
    <property type="molecule type" value="Genomic_DNA"/>
</dbReference>
<proteinExistence type="predicted"/>
<keyword evidence="2" id="KW-1185">Reference proteome</keyword>
<dbReference type="AlphaFoldDB" id="A0A9X3TTX8"/>
<organism evidence="1 2">
    <name type="scientific">Brevibacillus thermoruber</name>
    <dbReference type="NCBI Taxonomy" id="33942"/>
    <lineage>
        <taxon>Bacteria</taxon>
        <taxon>Bacillati</taxon>
        <taxon>Bacillota</taxon>
        <taxon>Bacilli</taxon>
        <taxon>Bacillales</taxon>
        <taxon>Paenibacillaceae</taxon>
        <taxon>Brevibacillus</taxon>
    </lineage>
</organism>
<dbReference type="Proteomes" id="UP001151071">
    <property type="component" value="Unassembled WGS sequence"/>
</dbReference>
<sequence>MDVKVYFEGRESGMMPYTSLPAFRLFCKQNGFLIKWDAKNRRIDLDSGLKGKTCVLTSGKMAGNIQYEREILQKVQKFLADAGIEAVLTENKPQISRGKDVSIRFTVKETRTAVKPKLILTQGENGTRKTLIDSLHKELKHTGIVSVVKAGKEPRFLHSGAEVQLQLPSGCDPSKRKSYGEKIAFYLASGILRYFQAGQHISSISCLPPSMMQTFFSSVLPEKMEKGREAAEIEAPRESEQTSELEAAQVSQHVTMQETILMPVDHPLQEEKRLEAEVFFDYTIFRSGAENSSFLLVGSLYVKNTGTEELYNPVVCLRASPAENIRLGGQILPPNLVEAMGVQTSSGMKGWRYMEDNWFSQAKERGEYWIAPIQPVRIPPGEMEPFQNFQISVSQPESGNTVTVEGFVFFHEQGLQCASNNRISLSF</sequence>
<evidence type="ECO:0000313" key="1">
    <source>
        <dbReference type="EMBL" id="MDA5110864.1"/>
    </source>
</evidence>
<accession>A0A9X3TTX8</accession>
<evidence type="ECO:0000313" key="2">
    <source>
        <dbReference type="Proteomes" id="UP001151071"/>
    </source>
</evidence>
<comment type="caution">
    <text evidence="1">The sequence shown here is derived from an EMBL/GenBank/DDBJ whole genome shotgun (WGS) entry which is preliminary data.</text>
</comment>
<dbReference type="RefSeq" id="WP_271140970.1">
    <property type="nucleotide sequence ID" value="NZ_JAPYYP010000047.1"/>
</dbReference>
<gene>
    <name evidence="1" type="ORF">O3V59_21220</name>
</gene>
<protein>
    <submittedName>
        <fullName evidence="1">Uncharacterized protein</fullName>
    </submittedName>
</protein>
<name>A0A9X3TTX8_9BACL</name>